<comment type="caution">
    <text evidence="1">The sequence shown here is derived from an EMBL/GenBank/DDBJ whole genome shotgun (WGS) entry which is preliminary data.</text>
</comment>
<name>A0A433XKQ7_9HYPH</name>
<evidence type="ECO:0000313" key="2">
    <source>
        <dbReference type="Proteomes" id="UP000281547"/>
    </source>
</evidence>
<dbReference type="Proteomes" id="UP000281547">
    <property type="component" value="Unassembled WGS sequence"/>
</dbReference>
<protein>
    <submittedName>
        <fullName evidence="1">DUF1192 domain-containing protein</fullName>
    </submittedName>
</protein>
<sequence length="61" mass="6969">MEEEEVRRKLTRHEVGMGLDAMSVEELEARILMLEAEIVRLKEAIAARAETRSAAEALFRL</sequence>
<evidence type="ECO:0000313" key="1">
    <source>
        <dbReference type="EMBL" id="RUT34633.1"/>
    </source>
</evidence>
<dbReference type="AlphaFoldDB" id="A0A433XKQ7"/>
<gene>
    <name evidence="1" type="ORF">EMQ25_01325</name>
</gene>
<reference evidence="1 2" key="1">
    <citation type="journal article" date="2016" name="Int. J. Syst. Evol. Microbiol.">
        <title>Arsenicitalea aurantiaca gen. nov., sp. nov., a new member of the family Hyphomicrobiaceae, isolated from high-arsenic sediment.</title>
        <authorList>
            <person name="Mu Y."/>
            <person name="Zhou L."/>
            <person name="Zeng X.C."/>
            <person name="Liu L."/>
            <person name="Pan Y."/>
            <person name="Chen X."/>
            <person name="Wang J."/>
            <person name="Li S."/>
            <person name="Li W.J."/>
            <person name="Wang Y."/>
        </authorList>
    </citation>
    <scope>NUCLEOTIDE SEQUENCE [LARGE SCALE GENOMIC DNA]</scope>
    <source>
        <strain evidence="1 2">42-50</strain>
    </source>
</reference>
<dbReference type="Pfam" id="PF06698">
    <property type="entry name" value="DUF1192"/>
    <property type="match status" value="1"/>
</dbReference>
<proteinExistence type="predicted"/>
<dbReference type="RefSeq" id="WP_127186752.1">
    <property type="nucleotide sequence ID" value="NZ_RZNJ01000001.1"/>
</dbReference>
<dbReference type="OrthoDB" id="7950812at2"/>
<organism evidence="1 2">
    <name type="scientific">Arsenicitalea aurantiaca</name>
    <dbReference type="NCBI Taxonomy" id="1783274"/>
    <lineage>
        <taxon>Bacteria</taxon>
        <taxon>Pseudomonadati</taxon>
        <taxon>Pseudomonadota</taxon>
        <taxon>Alphaproteobacteria</taxon>
        <taxon>Hyphomicrobiales</taxon>
        <taxon>Devosiaceae</taxon>
        <taxon>Arsenicitalea</taxon>
    </lineage>
</organism>
<keyword evidence="2" id="KW-1185">Reference proteome</keyword>
<dbReference type="InterPro" id="IPR009579">
    <property type="entry name" value="DUF1192"/>
</dbReference>
<dbReference type="EMBL" id="RZNJ01000001">
    <property type="protein sequence ID" value="RUT34633.1"/>
    <property type="molecule type" value="Genomic_DNA"/>
</dbReference>
<accession>A0A433XKQ7</accession>